<reference evidence="10" key="1">
    <citation type="submission" date="2009-07" db="EMBL/GenBank/DDBJ databases">
        <title>Complete genome sequence of Zobellia galactanivorans Dsij.</title>
        <authorList>
            <consortium name="Genoscope - CEA"/>
        </authorList>
    </citation>
    <scope>NUCLEOTIDE SEQUENCE [LARGE SCALE GENOMIC DNA]</scope>
    <source>
        <strain evidence="10">DSM 12802 / CCUG 47099 / CIP 106680 / NCIMB 13871 / Dsij</strain>
    </source>
</reference>
<dbReference type="HOGENOM" id="CLU_047691_4_1_10"/>
<dbReference type="GO" id="GO:0003677">
    <property type="term" value="F:DNA binding"/>
    <property type="evidence" value="ECO:0007669"/>
    <property type="project" value="UniProtKB-KW"/>
</dbReference>
<feature type="domain" description="RNA polymerase sigma-70 region 2" evidence="7">
    <location>
        <begin position="39"/>
        <end position="105"/>
    </location>
</feature>
<dbReference type="InterPro" id="IPR007627">
    <property type="entry name" value="RNA_pol_sigma70_r2"/>
</dbReference>
<evidence type="ECO:0000256" key="1">
    <source>
        <dbReference type="ARBA" id="ARBA00010641"/>
    </source>
</evidence>
<feature type="domain" description="RNA polymerase sigma factor 70 region 4 type 2" evidence="8">
    <location>
        <begin position="140"/>
        <end position="185"/>
    </location>
</feature>
<name>G0LCS6_ZOBGA</name>
<evidence type="ECO:0000313" key="10">
    <source>
        <dbReference type="Proteomes" id="UP000008898"/>
    </source>
</evidence>
<dbReference type="InterPro" id="IPR000838">
    <property type="entry name" value="RNA_pol_sigma70_ECF_CS"/>
</dbReference>
<dbReference type="SUPFAM" id="SSF88946">
    <property type="entry name" value="Sigma2 domain of RNA polymerase sigma factors"/>
    <property type="match status" value="1"/>
</dbReference>
<proteinExistence type="inferred from homology"/>
<dbReference type="InterPro" id="IPR013325">
    <property type="entry name" value="RNA_pol_sigma_r2"/>
</dbReference>
<evidence type="ECO:0000259" key="7">
    <source>
        <dbReference type="Pfam" id="PF04542"/>
    </source>
</evidence>
<comment type="similarity">
    <text evidence="1 6">Belongs to the sigma-70 factor family. ECF subfamily.</text>
</comment>
<dbReference type="GO" id="GO:0016987">
    <property type="term" value="F:sigma factor activity"/>
    <property type="evidence" value="ECO:0007669"/>
    <property type="project" value="UniProtKB-KW"/>
</dbReference>
<dbReference type="PATRIC" id="fig|63186.3.peg.2947"/>
<dbReference type="InterPro" id="IPR013249">
    <property type="entry name" value="RNA_pol_sigma70_r4_t2"/>
</dbReference>
<protein>
    <recommendedName>
        <fullName evidence="6">RNA polymerase sigma factor</fullName>
    </recommendedName>
</protein>
<dbReference type="PANTHER" id="PTHR43133:SF46">
    <property type="entry name" value="RNA POLYMERASE SIGMA-70 FACTOR ECF SUBFAMILY"/>
    <property type="match status" value="1"/>
</dbReference>
<gene>
    <name evidence="9" type="ordered locus">zobellia_3007</name>
</gene>
<dbReference type="NCBIfam" id="TIGR02985">
    <property type="entry name" value="Sig70_bacteroi1"/>
    <property type="match status" value="1"/>
</dbReference>
<keyword evidence="3 6" id="KW-0731">Sigma factor</keyword>
<keyword evidence="4 6" id="KW-0238">DNA-binding</keyword>
<dbReference type="InterPro" id="IPR039425">
    <property type="entry name" value="RNA_pol_sigma-70-like"/>
</dbReference>
<evidence type="ECO:0000256" key="3">
    <source>
        <dbReference type="ARBA" id="ARBA00023082"/>
    </source>
</evidence>
<sequence length="209" mass="24479">MFSKRSATETYHLDKKVIYIDEKLVSKLQKGDEHAYELLFNKYHKDIYRYAYSLIKSKEHAEEVVQEVFVKVWLKRAKLKPELSFKSFLFTIAKNTAYDFLVKASKDQKLKQHVFNNTSVSYSPVENYMLNTEYELLKEKAINSLPPKRKLIFEMSRNEGKSYQDISSELGITTQTVKNQMSQALGSISIFLESYGGITFMLLQIPYFF</sequence>
<dbReference type="PANTHER" id="PTHR43133">
    <property type="entry name" value="RNA POLYMERASE ECF-TYPE SIGMA FACTO"/>
    <property type="match status" value="1"/>
</dbReference>
<keyword evidence="2 6" id="KW-0805">Transcription regulation</keyword>
<dbReference type="PROSITE" id="PS01063">
    <property type="entry name" value="SIGMA70_ECF"/>
    <property type="match status" value="1"/>
</dbReference>
<dbReference type="Gene3D" id="1.10.10.10">
    <property type="entry name" value="Winged helix-like DNA-binding domain superfamily/Winged helix DNA-binding domain"/>
    <property type="match status" value="1"/>
</dbReference>
<dbReference type="KEGG" id="zga:ZOBELLIA_3007"/>
<evidence type="ECO:0000259" key="8">
    <source>
        <dbReference type="Pfam" id="PF08281"/>
    </source>
</evidence>
<dbReference type="EMBL" id="FP476056">
    <property type="protein sequence ID" value="CAZ97153.1"/>
    <property type="molecule type" value="Genomic_DNA"/>
</dbReference>
<evidence type="ECO:0000256" key="2">
    <source>
        <dbReference type="ARBA" id="ARBA00023015"/>
    </source>
</evidence>
<dbReference type="InterPro" id="IPR013324">
    <property type="entry name" value="RNA_pol_sigma_r3/r4-like"/>
</dbReference>
<dbReference type="InterPro" id="IPR014327">
    <property type="entry name" value="RNA_pol_sigma70_bacteroid"/>
</dbReference>
<dbReference type="STRING" id="63186.ZOBELLIA_3007"/>
<reference evidence="9 10" key="2">
    <citation type="journal article" date="2012" name="Environ. Microbiol.">
        <title>Characterization of the first alginolytic operons in a marine bacterium: from their emergence in marine Flavobacteriia to their independent transfers to marine Proteobacteria and human gut Bacteroides.</title>
        <authorList>
            <person name="Thomas F."/>
            <person name="Barbeyron T."/>
            <person name="Tonon T."/>
            <person name="Genicot S."/>
            <person name="Czjzek M."/>
            <person name="Michel G."/>
        </authorList>
    </citation>
    <scope>NUCLEOTIDE SEQUENCE [LARGE SCALE GENOMIC DNA]</scope>
    <source>
        <strain evidence="10">DSM 12802 / CCUG 47099 / CIP 106680 / NCIMB 13871 / Dsij</strain>
    </source>
</reference>
<dbReference type="GO" id="GO:0006352">
    <property type="term" value="P:DNA-templated transcription initiation"/>
    <property type="evidence" value="ECO:0007669"/>
    <property type="project" value="InterPro"/>
</dbReference>
<evidence type="ECO:0000256" key="5">
    <source>
        <dbReference type="ARBA" id="ARBA00023163"/>
    </source>
</evidence>
<dbReference type="NCBIfam" id="TIGR02937">
    <property type="entry name" value="sigma70-ECF"/>
    <property type="match status" value="1"/>
</dbReference>
<dbReference type="InterPro" id="IPR036388">
    <property type="entry name" value="WH-like_DNA-bd_sf"/>
</dbReference>
<dbReference type="Pfam" id="PF08281">
    <property type="entry name" value="Sigma70_r4_2"/>
    <property type="match status" value="1"/>
</dbReference>
<dbReference type="Gene3D" id="1.10.1740.10">
    <property type="match status" value="1"/>
</dbReference>
<keyword evidence="10" id="KW-1185">Reference proteome</keyword>
<dbReference type="Proteomes" id="UP000008898">
    <property type="component" value="Chromosome"/>
</dbReference>
<dbReference type="CDD" id="cd06171">
    <property type="entry name" value="Sigma70_r4"/>
    <property type="match status" value="1"/>
</dbReference>
<evidence type="ECO:0000256" key="6">
    <source>
        <dbReference type="RuleBase" id="RU000716"/>
    </source>
</evidence>
<accession>G0LCS6</accession>
<dbReference type="Pfam" id="PF04542">
    <property type="entry name" value="Sigma70_r2"/>
    <property type="match status" value="1"/>
</dbReference>
<evidence type="ECO:0000313" key="9">
    <source>
        <dbReference type="EMBL" id="CAZ97153.1"/>
    </source>
</evidence>
<dbReference type="SUPFAM" id="SSF88659">
    <property type="entry name" value="Sigma3 and sigma4 domains of RNA polymerase sigma factors"/>
    <property type="match status" value="1"/>
</dbReference>
<dbReference type="AlphaFoldDB" id="G0LCS6"/>
<organism evidence="9 10">
    <name type="scientific">Zobellia galactanivorans (strain DSM 12802 / CCUG 47099 / CIP 106680 / NCIMB 13871 / Dsij)</name>
    <dbReference type="NCBI Taxonomy" id="63186"/>
    <lineage>
        <taxon>Bacteria</taxon>
        <taxon>Pseudomonadati</taxon>
        <taxon>Bacteroidota</taxon>
        <taxon>Flavobacteriia</taxon>
        <taxon>Flavobacteriales</taxon>
        <taxon>Flavobacteriaceae</taxon>
        <taxon>Zobellia</taxon>
    </lineage>
</organism>
<keyword evidence="5 6" id="KW-0804">Transcription</keyword>
<evidence type="ECO:0000256" key="4">
    <source>
        <dbReference type="ARBA" id="ARBA00023125"/>
    </source>
</evidence>
<dbReference type="InterPro" id="IPR014284">
    <property type="entry name" value="RNA_pol_sigma-70_dom"/>
</dbReference>